<name>A0A2W5TN79_9BACT</name>
<gene>
    <name evidence="1" type="ORF">DI536_14100</name>
</gene>
<reference evidence="1 2" key="1">
    <citation type="submission" date="2017-08" db="EMBL/GenBank/DDBJ databases">
        <title>Infants hospitalized years apart are colonized by the same room-sourced microbial strains.</title>
        <authorList>
            <person name="Brooks B."/>
            <person name="Olm M.R."/>
            <person name="Firek B.A."/>
            <person name="Baker R."/>
            <person name="Thomas B.C."/>
            <person name="Morowitz M.J."/>
            <person name="Banfield J.F."/>
        </authorList>
    </citation>
    <scope>NUCLEOTIDE SEQUENCE [LARGE SCALE GENOMIC DNA]</scope>
    <source>
        <strain evidence="1">S2_003_000_R2_14</strain>
    </source>
</reference>
<dbReference type="Proteomes" id="UP000249061">
    <property type="component" value="Unassembled WGS sequence"/>
</dbReference>
<evidence type="ECO:0000313" key="2">
    <source>
        <dbReference type="Proteomes" id="UP000249061"/>
    </source>
</evidence>
<evidence type="ECO:0008006" key="3">
    <source>
        <dbReference type="Google" id="ProtNLM"/>
    </source>
</evidence>
<sequence length="358" mass="40425">MWAGRWKGGRYAQNAEGRRVYWIEKMLDRKRYAIRLETHDEDLALGELVRFLADPIAYTRPAKPDPSREPLHITPKLVAEYLDSIRHTVLDHRRARLAYLTAWAKCGLDLREATPADWRRELDGFEGGHRGRVEALNAFGNWLVPDRLDRWKMVENPHGTKTTRAPQEAYSLEQLRTAFARLPAGGVRDVFVVRAATGLHHTEVEQLVNAPVLTGPLPEKGVAIRRLEGSHEIAGVIQIKHKSRKRHRQSVDAFTLAAVLRLREHVPDRVTMWEALNPLVPSNLRHTFITLAGEVGTLITYRAAGVDRSRIAQAVGHRAGSTMTADRYDKLQVPAMIALPLDFHDGSQVCQPIERSTG</sequence>
<dbReference type="GO" id="GO:0003677">
    <property type="term" value="F:DNA binding"/>
    <property type="evidence" value="ECO:0007669"/>
    <property type="project" value="InterPro"/>
</dbReference>
<comment type="caution">
    <text evidence="1">The sequence shown here is derived from an EMBL/GenBank/DDBJ whole genome shotgun (WGS) entry which is preliminary data.</text>
</comment>
<evidence type="ECO:0000313" key="1">
    <source>
        <dbReference type="EMBL" id="PZR12705.1"/>
    </source>
</evidence>
<protein>
    <recommendedName>
        <fullName evidence="3">Tyr recombinase domain-containing protein</fullName>
    </recommendedName>
</protein>
<accession>A0A2W5TN79</accession>
<dbReference type="EMBL" id="QFQP01000011">
    <property type="protein sequence ID" value="PZR12705.1"/>
    <property type="molecule type" value="Genomic_DNA"/>
</dbReference>
<proteinExistence type="predicted"/>
<dbReference type="SUPFAM" id="SSF56349">
    <property type="entry name" value="DNA breaking-rejoining enzymes"/>
    <property type="match status" value="1"/>
</dbReference>
<dbReference type="AlphaFoldDB" id="A0A2W5TN79"/>
<organism evidence="1 2">
    <name type="scientific">Archangium gephyra</name>
    <dbReference type="NCBI Taxonomy" id="48"/>
    <lineage>
        <taxon>Bacteria</taxon>
        <taxon>Pseudomonadati</taxon>
        <taxon>Myxococcota</taxon>
        <taxon>Myxococcia</taxon>
        <taxon>Myxococcales</taxon>
        <taxon>Cystobacterineae</taxon>
        <taxon>Archangiaceae</taxon>
        <taxon>Archangium</taxon>
    </lineage>
</organism>
<dbReference type="InterPro" id="IPR011010">
    <property type="entry name" value="DNA_brk_join_enz"/>
</dbReference>